<dbReference type="PANTHER" id="PTHR30520:SF8">
    <property type="entry name" value="NITRITE TRANSPORTER NIRC"/>
    <property type="match status" value="1"/>
</dbReference>
<evidence type="ECO:0000256" key="4">
    <source>
        <dbReference type="ARBA" id="ARBA00023136"/>
    </source>
</evidence>
<dbReference type="InterPro" id="IPR024002">
    <property type="entry name" value="For/NO2_transpt_CS"/>
</dbReference>
<dbReference type="PROSITE" id="PS01005">
    <property type="entry name" value="FORMATE_NITRITE_TP_1"/>
    <property type="match status" value="1"/>
</dbReference>
<evidence type="ECO:0000256" key="6">
    <source>
        <dbReference type="SAM" id="Phobius"/>
    </source>
</evidence>
<dbReference type="PANTHER" id="PTHR30520">
    <property type="entry name" value="FORMATE TRANSPORTER-RELATED"/>
    <property type="match status" value="1"/>
</dbReference>
<evidence type="ECO:0000256" key="5">
    <source>
        <dbReference type="ARBA" id="ARBA00049660"/>
    </source>
</evidence>
<dbReference type="EMBL" id="RYYR01000002">
    <property type="protein sequence ID" value="RUL56366.1"/>
    <property type="molecule type" value="Genomic_DNA"/>
</dbReference>
<feature type="transmembrane region" description="Helical" evidence="6">
    <location>
        <begin position="225"/>
        <end position="249"/>
    </location>
</feature>
<protein>
    <submittedName>
        <fullName evidence="7">Formate/nitrite transporter family protein</fullName>
    </submittedName>
</protein>
<comment type="subcellular location">
    <subcellularLocation>
        <location evidence="1">Membrane</location>
        <topology evidence="1">Multi-pass membrane protein</topology>
    </subcellularLocation>
</comment>
<keyword evidence="2 6" id="KW-0812">Transmembrane</keyword>
<keyword evidence="3 6" id="KW-1133">Transmembrane helix</keyword>
<feature type="transmembrane region" description="Helical" evidence="6">
    <location>
        <begin position="61"/>
        <end position="83"/>
    </location>
</feature>
<dbReference type="AlphaFoldDB" id="A0A432LFB2"/>
<proteinExistence type="inferred from homology"/>
<dbReference type="Gene3D" id="1.20.1080.10">
    <property type="entry name" value="Glycerol uptake facilitator protein"/>
    <property type="match status" value="1"/>
</dbReference>
<comment type="caution">
    <text evidence="7">The sequence shown here is derived from an EMBL/GenBank/DDBJ whole genome shotgun (WGS) entry which is preliminary data.</text>
</comment>
<dbReference type="InterPro" id="IPR000292">
    <property type="entry name" value="For/NO2_transpt"/>
</dbReference>
<keyword evidence="4 6" id="KW-0472">Membrane</keyword>
<dbReference type="RefSeq" id="WP_126657280.1">
    <property type="nucleotide sequence ID" value="NZ_RYYR01000002.1"/>
</dbReference>
<dbReference type="GO" id="GO:0015499">
    <property type="term" value="F:formate transmembrane transporter activity"/>
    <property type="evidence" value="ECO:0007669"/>
    <property type="project" value="TreeGrafter"/>
</dbReference>
<keyword evidence="8" id="KW-1185">Reference proteome</keyword>
<reference evidence="7 8" key="1">
    <citation type="submission" date="2018-12" db="EMBL/GenBank/DDBJ databases">
        <title>Lysinibacillus antri sp. nov., isolated from a cave soil.</title>
        <authorList>
            <person name="Narsing Rao M.P."/>
            <person name="Zhang H."/>
            <person name="Dong Z.-Y."/>
            <person name="Niu X.-K."/>
            <person name="Zhang K."/>
            <person name="Fang B.-Z."/>
            <person name="Kang Y.-Q."/>
            <person name="Xiao M."/>
            <person name="Li W.-J."/>
        </authorList>
    </citation>
    <scope>NUCLEOTIDE SEQUENCE [LARGE SCALE GENOMIC DNA]</scope>
    <source>
        <strain evidence="7 8">SYSU K30002</strain>
    </source>
</reference>
<dbReference type="Proteomes" id="UP000287910">
    <property type="component" value="Unassembled WGS sequence"/>
</dbReference>
<evidence type="ECO:0000256" key="2">
    <source>
        <dbReference type="ARBA" id="ARBA00022692"/>
    </source>
</evidence>
<evidence type="ECO:0000313" key="8">
    <source>
        <dbReference type="Proteomes" id="UP000287910"/>
    </source>
</evidence>
<sequence length="255" mass="27798">MRETFEVLSNAAITRVTTLNKSKISYLMLTMLGGIFVGFGIIILITIGGLLDPVGSPYMKIIQGISFGVALSMVIMGGADLFTGNHLIMTAGMLEKTTTWMDTMKIWIASFIGNLIGSILCAFLYFMTGLHEGAIGNYIDKIASIKMNAPFWELLFRGILCNVLVCLATWCSFRLKSESAKLVMIFCCIYPFITAGFEHSVANMTLLSLALMIPHSELVTVGGFFANLIPVSIGNIIGGAILIGTMFWYGQVDKK</sequence>
<evidence type="ECO:0000256" key="3">
    <source>
        <dbReference type="ARBA" id="ARBA00022989"/>
    </source>
</evidence>
<dbReference type="Pfam" id="PF01226">
    <property type="entry name" value="Form_Nir_trans"/>
    <property type="match status" value="1"/>
</dbReference>
<feature type="transmembrane region" description="Helical" evidence="6">
    <location>
        <begin position="185"/>
        <end position="213"/>
    </location>
</feature>
<dbReference type="InterPro" id="IPR023271">
    <property type="entry name" value="Aquaporin-like"/>
</dbReference>
<feature type="transmembrane region" description="Helical" evidence="6">
    <location>
        <begin position="24"/>
        <end position="49"/>
    </location>
</feature>
<gene>
    <name evidence="7" type="ORF">EK386_01650</name>
</gene>
<dbReference type="GO" id="GO:0005886">
    <property type="term" value="C:plasma membrane"/>
    <property type="evidence" value="ECO:0007669"/>
    <property type="project" value="TreeGrafter"/>
</dbReference>
<comment type="similarity">
    <text evidence="5">Belongs to the FNT transporter (TC 1.A.16) family.</text>
</comment>
<evidence type="ECO:0000313" key="7">
    <source>
        <dbReference type="EMBL" id="RUL56366.1"/>
    </source>
</evidence>
<name>A0A432LFB2_9BACI</name>
<dbReference type="PROSITE" id="PS01006">
    <property type="entry name" value="FORMATE_NITRITE_TP_2"/>
    <property type="match status" value="1"/>
</dbReference>
<feature type="transmembrane region" description="Helical" evidence="6">
    <location>
        <begin position="104"/>
        <end position="127"/>
    </location>
</feature>
<feature type="transmembrane region" description="Helical" evidence="6">
    <location>
        <begin position="154"/>
        <end position="173"/>
    </location>
</feature>
<organism evidence="7 8">
    <name type="scientific">Lysinibacillus antri</name>
    <dbReference type="NCBI Taxonomy" id="2498145"/>
    <lineage>
        <taxon>Bacteria</taxon>
        <taxon>Bacillati</taxon>
        <taxon>Bacillota</taxon>
        <taxon>Bacilli</taxon>
        <taxon>Bacillales</taxon>
        <taxon>Bacillaceae</taxon>
        <taxon>Lysinibacillus</taxon>
    </lineage>
</organism>
<accession>A0A432LFB2</accession>
<evidence type="ECO:0000256" key="1">
    <source>
        <dbReference type="ARBA" id="ARBA00004141"/>
    </source>
</evidence>